<accession>A0ABV5B9N4</accession>
<comment type="caution">
    <text evidence="9">The sequence shown here is derived from an EMBL/GenBank/DDBJ whole genome shotgun (WGS) entry which is preliminary data.</text>
</comment>
<feature type="transmembrane region" description="Helical" evidence="7">
    <location>
        <begin position="60"/>
        <end position="77"/>
    </location>
</feature>
<dbReference type="Proteomes" id="UP001580407">
    <property type="component" value="Unassembled WGS sequence"/>
</dbReference>
<dbReference type="SUPFAM" id="SSF161098">
    <property type="entry name" value="MetI-like"/>
    <property type="match status" value="1"/>
</dbReference>
<evidence type="ECO:0000256" key="5">
    <source>
        <dbReference type="ARBA" id="ARBA00022989"/>
    </source>
</evidence>
<proteinExistence type="inferred from homology"/>
<feature type="transmembrane region" description="Helical" evidence="7">
    <location>
        <begin position="117"/>
        <end position="138"/>
    </location>
</feature>
<keyword evidence="5 7" id="KW-1133">Transmembrane helix</keyword>
<protein>
    <submittedName>
        <fullName evidence="9">Carbohydrate ABC transporter permease</fullName>
    </submittedName>
</protein>
<keyword evidence="3" id="KW-1003">Cell membrane</keyword>
<feature type="domain" description="ABC transmembrane type-1" evidence="8">
    <location>
        <begin position="49"/>
        <end position="238"/>
    </location>
</feature>
<keyword evidence="4 7" id="KW-0812">Transmembrane</keyword>
<dbReference type="PANTHER" id="PTHR43744:SF12">
    <property type="entry name" value="ABC TRANSPORTER PERMEASE PROTEIN MG189-RELATED"/>
    <property type="match status" value="1"/>
</dbReference>
<evidence type="ECO:0000256" key="3">
    <source>
        <dbReference type="ARBA" id="ARBA00022475"/>
    </source>
</evidence>
<sequence length="253" mass="28514">MIVPFLWMISTSLKSYADSMQIPPVWIPPELHWDNYAKVFDKIPFMEYYLNTLLMTAGRTVGQLLICSIAAFAFACMRFPGKNIIFIALLSVLMVPSQVVMIPSFVIMRDLGWLDTFYALIIPGMFSAFGTFLLRQFFLGLPRDLEEAGKIDGCSYFGIFARIYLPLSRSALVSLAIFTVMASWNDLQWPLIMTSSDEMRVLSIGVSTFQGQHSTDYPLLMAAAVMTTLPLIIVFIFLQRYFIEGIAMSGIKG</sequence>
<feature type="transmembrane region" description="Helical" evidence="7">
    <location>
        <begin position="217"/>
        <end position="238"/>
    </location>
</feature>
<name>A0ABV5B9N4_9BACL</name>
<feature type="transmembrane region" description="Helical" evidence="7">
    <location>
        <begin position="84"/>
        <end position="105"/>
    </location>
</feature>
<evidence type="ECO:0000256" key="2">
    <source>
        <dbReference type="ARBA" id="ARBA00022448"/>
    </source>
</evidence>
<evidence type="ECO:0000256" key="6">
    <source>
        <dbReference type="ARBA" id="ARBA00023136"/>
    </source>
</evidence>
<dbReference type="InterPro" id="IPR000515">
    <property type="entry name" value="MetI-like"/>
</dbReference>
<evidence type="ECO:0000259" key="8">
    <source>
        <dbReference type="PROSITE" id="PS50928"/>
    </source>
</evidence>
<dbReference type="RefSeq" id="WP_375526241.1">
    <property type="nucleotide sequence ID" value="NZ_JBHILM010000017.1"/>
</dbReference>
<dbReference type="PANTHER" id="PTHR43744">
    <property type="entry name" value="ABC TRANSPORTER PERMEASE PROTEIN MG189-RELATED-RELATED"/>
    <property type="match status" value="1"/>
</dbReference>
<dbReference type="EMBL" id="JBHILM010000017">
    <property type="protein sequence ID" value="MFB5682412.1"/>
    <property type="molecule type" value="Genomic_DNA"/>
</dbReference>
<comment type="similarity">
    <text evidence="7">Belongs to the binding-protein-dependent transport system permease family.</text>
</comment>
<reference evidence="9 10" key="1">
    <citation type="submission" date="2024-09" db="EMBL/GenBank/DDBJ databases">
        <authorList>
            <person name="Ruan L."/>
        </authorList>
    </citation>
    <scope>NUCLEOTIDE SEQUENCE [LARGE SCALE GENOMIC DNA]</scope>
    <source>
        <strain evidence="9 10">D33</strain>
    </source>
</reference>
<comment type="subcellular location">
    <subcellularLocation>
        <location evidence="1 7">Cell membrane</location>
        <topology evidence="1 7">Multi-pass membrane protein</topology>
    </subcellularLocation>
</comment>
<dbReference type="InterPro" id="IPR035906">
    <property type="entry name" value="MetI-like_sf"/>
</dbReference>
<dbReference type="PROSITE" id="PS50928">
    <property type="entry name" value="ABC_TM1"/>
    <property type="match status" value="1"/>
</dbReference>
<dbReference type="CDD" id="cd06261">
    <property type="entry name" value="TM_PBP2"/>
    <property type="match status" value="1"/>
</dbReference>
<evidence type="ECO:0000313" key="9">
    <source>
        <dbReference type="EMBL" id="MFB5682412.1"/>
    </source>
</evidence>
<dbReference type="Gene3D" id="1.10.3720.10">
    <property type="entry name" value="MetI-like"/>
    <property type="match status" value="1"/>
</dbReference>
<keyword evidence="2 7" id="KW-0813">Transport</keyword>
<evidence type="ECO:0000256" key="1">
    <source>
        <dbReference type="ARBA" id="ARBA00004651"/>
    </source>
</evidence>
<evidence type="ECO:0000256" key="4">
    <source>
        <dbReference type="ARBA" id="ARBA00022692"/>
    </source>
</evidence>
<feature type="transmembrane region" description="Helical" evidence="7">
    <location>
        <begin position="159"/>
        <end position="184"/>
    </location>
</feature>
<keyword evidence="10" id="KW-1185">Reference proteome</keyword>
<evidence type="ECO:0000256" key="7">
    <source>
        <dbReference type="RuleBase" id="RU363032"/>
    </source>
</evidence>
<keyword evidence="6 7" id="KW-0472">Membrane</keyword>
<evidence type="ECO:0000313" key="10">
    <source>
        <dbReference type="Proteomes" id="UP001580407"/>
    </source>
</evidence>
<gene>
    <name evidence="9" type="ORF">ACE3NQ_15915</name>
</gene>
<organism evidence="9 10">
    <name type="scientific">Paenibacillus terreus</name>
    <dbReference type="NCBI Taxonomy" id="1387834"/>
    <lineage>
        <taxon>Bacteria</taxon>
        <taxon>Bacillati</taxon>
        <taxon>Bacillota</taxon>
        <taxon>Bacilli</taxon>
        <taxon>Bacillales</taxon>
        <taxon>Paenibacillaceae</taxon>
        <taxon>Paenibacillus</taxon>
    </lineage>
</organism>
<dbReference type="Pfam" id="PF00528">
    <property type="entry name" value="BPD_transp_1"/>
    <property type="match status" value="1"/>
</dbReference>